<sequence>MAPESNALAARNGCLIEKIVRTLYPDAQFDYKGIVDLKINGQPVEIKSCQVSVSDHSHGSGTRSGRFAFSAEQHKSLIQNKGEYILMVHKSGEPFLFFRIPAAALKISEFSGVKSVCWKSVISRAV</sequence>
<reference evidence="1 2" key="1">
    <citation type="submission" date="2014-07" db="EMBL/GenBank/DDBJ databases">
        <title>Methanogenic archaea and the global carbon cycle.</title>
        <authorList>
            <person name="Henriksen J.R."/>
            <person name="Luke J."/>
            <person name="Reinhart S."/>
            <person name="Benedict M.N."/>
            <person name="Youngblut N.D."/>
            <person name="Metcalf M.E."/>
            <person name="Whitaker R.J."/>
            <person name="Metcalf W.W."/>
        </authorList>
    </citation>
    <scope>NUCLEOTIDE SEQUENCE [LARGE SCALE GENOMIC DNA]</scope>
    <source>
        <strain evidence="1 2">HB-1</strain>
    </source>
</reference>
<dbReference type="HOGENOM" id="CLU_161128_0_0_2"/>
<evidence type="ECO:0008006" key="3">
    <source>
        <dbReference type="Google" id="ProtNLM"/>
    </source>
</evidence>
<organism evidence="1 2">
    <name type="scientific">Methanosarcina horonobensis HB-1 = JCM 15518</name>
    <dbReference type="NCBI Taxonomy" id="1434110"/>
    <lineage>
        <taxon>Archaea</taxon>
        <taxon>Methanobacteriati</taxon>
        <taxon>Methanobacteriota</taxon>
        <taxon>Stenosarchaea group</taxon>
        <taxon>Methanomicrobia</taxon>
        <taxon>Methanosarcinales</taxon>
        <taxon>Methanosarcinaceae</taxon>
        <taxon>Methanosarcina</taxon>
    </lineage>
</organism>
<protein>
    <recommendedName>
        <fullName evidence="3">PD(D/E)XK endonuclease domain-containing protein</fullName>
    </recommendedName>
</protein>
<dbReference type="OrthoDB" id="129456at2157"/>
<dbReference type="KEGG" id="mhor:MSHOH_2609"/>
<gene>
    <name evidence="1" type="ORF">MSHOH_2609</name>
</gene>
<dbReference type="AlphaFoldDB" id="A0A0E3SFQ9"/>
<proteinExistence type="predicted"/>
<dbReference type="RefSeq" id="WP_048140489.1">
    <property type="nucleotide sequence ID" value="NZ_CP009516.1"/>
</dbReference>
<keyword evidence="2" id="KW-1185">Reference proteome</keyword>
<accession>A0A0E3SFQ9</accession>
<dbReference type="InterPro" id="IPR058715">
    <property type="entry name" value="PDDEXK_nuclease-rel"/>
</dbReference>
<dbReference type="EMBL" id="CP009516">
    <property type="protein sequence ID" value="AKB79092.1"/>
    <property type="molecule type" value="Genomic_DNA"/>
</dbReference>
<dbReference type="GeneID" id="24831903"/>
<name>A0A0E3SFQ9_9EURY</name>
<dbReference type="Proteomes" id="UP000033101">
    <property type="component" value="Chromosome"/>
</dbReference>
<dbReference type="STRING" id="1434110.MSHOH_2609"/>
<dbReference type="Pfam" id="PF25941">
    <property type="entry name" value="PDDEXK_16"/>
    <property type="match status" value="1"/>
</dbReference>
<evidence type="ECO:0000313" key="1">
    <source>
        <dbReference type="EMBL" id="AKB79092.1"/>
    </source>
</evidence>
<dbReference type="PATRIC" id="fig|1434110.4.peg.3354"/>
<evidence type="ECO:0000313" key="2">
    <source>
        <dbReference type="Proteomes" id="UP000033101"/>
    </source>
</evidence>